<name>A0ABV8JUI3_9FLAO</name>
<evidence type="ECO:0000313" key="10">
    <source>
        <dbReference type="EMBL" id="MFC4097872.1"/>
    </source>
</evidence>
<evidence type="ECO:0000256" key="2">
    <source>
        <dbReference type="ARBA" id="ARBA00012438"/>
    </source>
</evidence>
<keyword evidence="7" id="KW-0067">ATP-binding</keyword>
<accession>A0ABV8JUI3</accession>
<dbReference type="CDD" id="cd00082">
    <property type="entry name" value="HisKA"/>
    <property type="match status" value="1"/>
</dbReference>
<evidence type="ECO:0000259" key="9">
    <source>
        <dbReference type="PROSITE" id="PS50109"/>
    </source>
</evidence>
<proteinExistence type="predicted"/>
<dbReference type="RefSeq" id="WP_192462969.1">
    <property type="nucleotide sequence ID" value="NZ_JACYFJ010000005.1"/>
</dbReference>
<feature type="domain" description="Histidine kinase" evidence="9">
    <location>
        <begin position="155"/>
        <end position="363"/>
    </location>
</feature>
<dbReference type="PRINTS" id="PR00344">
    <property type="entry name" value="BCTRLSENSOR"/>
</dbReference>
<reference evidence="11" key="1">
    <citation type="journal article" date="2019" name="Int. J. Syst. Evol. Microbiol.">
        <title>The Global Catalogue of Microorganisms (GCM) 10K type strain sequencing project: providing services to taxonomists for standard genome sequencing and annotation.</title>
        <authorList>
            <consortium name="The Broad Institute Genomics Platform"/>
            <consortium name="The Broad Institute Genome Sequencing Center for Infectious Disease"/>
            <person name="Wu L."/>
            <person name="Ma J."/>
        </authorList>
    </citation>
    <scope>NUCLEOTIDE SEQUENCE [LARGE SCALE GENOMIC DNA]</scope>
    <source>
        <strain evidence="11">CECT 7477</strain>
    </source>
</reference>
<gene>
    <name evidence="10" type="ORF">ACFOUT_18455</name>
</gene>
<dbReference type="PROSITE" id="PS50109">
    <property type="entry name" value="HIS_KIN"/>
    <property type="match status" value="1"/>
</dbReference>
<dbReference type="InterPro" id="IPR036890">
    <property type="entry name" value="HATPase_C_sf"/>
</dbReference>
<keyword evidence="6 10" id="KW-0418">Kinase</keyword>
<dbReference type="InterPro" id="IPR005467">
    <property type="entry name" value="His_kinase_dom"/>
</dbReference>
<protein>
    <recommendedName>
        <fullName evidence="2">histidine kinase</fullName>
        <ecNumber evidence="2">2.7.13.3</ecNumber>
    </recommendedName>
</protein>
<dbReference type="EMBL" id="JBHSAW010000025">
    <property type="protein sequence ID" value="MFC4097872.1"/>
    <property type="molecule type" value="Genomic_DNA"/>
</dbReference>
<dbReference type="InterPro" id="IPR003661">
    <property type="entry name" value="HisK_dim/P_dom"/>
</dbReference>
<keyword evidence="5" id="KW-0547">Nucleotide-binding</keyword>
<keyword evidence="11" id="KW-1185">Reference proteome</keyword>
<dbReference type="CDD" id="cd00075">
    <property type="entry name" value="HATPase"/>
    <property type="match status" value="1"/>
</dbReference>
<evidence type="ECO:0000313" key="11">
    <source>
        <dbReference type="Proteomes" id="UP001595814"/>
    </source>
</evidence>
<sequence>MTSTEARLKERVKELTCLYEVTSIIVNADYDDLKSSLDEIVLCLKRGWQFVEDTEVILAYDNFRVQTKDYKPSQVCLYTNIKVFDENSGYIKVTYPENKYQLSDFLKEEQDLLDNISLTIGHLFERKLVRDREAAIKRQMERADRLHILGEITAGIAHELNTPLANILGFAELLQEAIKDKDALRDIEKIMENAIFSREIVKKLMFFACEMPQEMVEIDLIPLAENALKLLQPSFRNKNIRLKKLFSHDSIKMKADTVQLTQVLFNLIMNAIYYSPVEGVIQVDIKKSAKGIQIKIADQGDGIEEKNEDKVFEPFFTTKPMGEGSGLGLSVVHGIISSHQGTIGHEPNKPKGTIFRVDFPNSQAC</sequence>
<evidence type="ECO:0000256" key="8">
    <source>
        <dbReference type="ARBA" id="ARBA00023012"/>
    </source>
</evidence>
<dbReference type="SMART" id="SM00388">
    <property type="entry name" value="HisKA"/>
    <property type="match status" value="1"/>
</dbReference>
<keyword evidence="8" id="KW-0902">Two-component regulatory system</keyword>
<dbReference type="EC" id="2.7.13.3" evidence="2"/>
<keyword evidence="4" id="KW-0808">Transferase</keyword>
<evidence type="ECO:0000256" key="4">
    <source>
        <dbReference type="ARBA" id="ARBA00022679"/>
    </source>
</evidence>
<dbReference type="Pfam" id="PF00512">
    <property type="entry name" value="HisKA"/>
    <property type="match status" value="1"/>
</dbReference>
<evidence type="ECO:0000256" key="7">
    <source>
        <dbReference type="ARBA" id="ARBA00022840"/>
    </source>
</evidence>
<comment type="catalytic activity">
    <reaction evidence="1">
        <text>ATP + protein L-histidine = ADP + protein N-phospho-L-histidine.</text>
        <dbReference type="EC" id="2.7.13.3"/>
    </reaction>
</comment>
<evidence type="ECO:0000256" key="5">
    <source>
        <dbReference type="ARBA" id="ARBA00022741"/>
    </source>
</evidence>
<dbReference type="Gene3D" id="3.30.565.10">
    <property type="entry name" value="Histidine kinase-like ATPase, C-terminal domain"/>
    <property type="match status" value="1"/>
</dbReference>
<dbReference type="PANTHER" id="PTHR43065">
    <property type="entry name" value="SENSOR HISTIDINE KINASE"/>
    <property type="match status" value="1"/>
</dbReference>
<dbReference type="GO" id="GO:0016301">
    <property type="term" value="F:kinase activity"/>
    <property type="evidence" value="ECO:0007669"/>
    <property type="project" value="UniProtKB-KW"/>
</dbReference>
<dbReference type="Proteomes" id="UP001595814">
    <property type="component" value="Unassembled WGS sequence"/>
</dbReference>
<comment type="caution">
    <text evidence="10">The sequence shown here is derived from an EMBL/GenBank/DDBJ whole genome shotgun (WGS) entry which is preliminary data.</text>
</comment>
<dbReference type="SMART" id="SM00387">
    <property type="entry name" value="HATPase_c"/>
    <property type="match status" value="1"/>
</dbReference>
<evidence type="ECO:0000256" key="1">
    <source>
        <dbReference type="ARBA" id="ARBA00000085"/>
    </source>
</evidence>
<evidence type="ECO:0000256" key="6">
    <source>
        <dbReference type="ARBA" id="ARBA00022777"/>
    </source>
</evidence>
<dbReference type="InterPro" id="IPR036097">
    <property type="entry name" value="HisK_dim/P_sf"/>
</dbReference>
<keyword evidence="3" id="KW-0597">Phosphoprotein</keyword>
<dbReference type="SUPFAM" id="SSF55874">
    <property type="entry name" value="ATPase domain of HSP90 chaperone/DNA topoisomerase II/histidine kinase"/>
    <property type="match status" value="1"/>
</dbReference>
<dbReference type="SUPFAM" id="SSF47384">
    <property type="entry name" value="Homodimeric domain of signal transducing histidine kinase"/>
    <property type="match status" value="1"/>
</dbReference>
<dbReference type="Gene3D" id="1.10.287.130">
    <property type="match status" value="1"/>
</dbReference>
<organism evidence="10 11">
    <name type="scientific">Euzebyella saccharophila</name>
    <dbReference type="NCBI Taxonomy" id="679664"/>
    <lineage>
        <taxon>Bacteria</taxon>
        <taxon>Pseudomonadati</taxon>
        <taxon>Bacteroidota</taxon>
        <taxon>Flavobacteriia</taxon>
        <taxon>Flavobacteriales</taxon>
        <taxon>Flavobacteriaceae</taxon>
        <taxon>Euzebyella</taxon>
    </lineage>
</organism>
<dbReference type="Pfam" id="PF02518">
    <property type="entry name" value="HATPase_c"/>
    <property type="match status" value="1"/>
</dbReference>
<dbReference type="InterPro" id="IPR004358">
    <property type="entry name" value="Sig_transdc_His_kin-like_C"/>
</dbReference>
<evidence type="ECO:0000256" key="3">
    <source>
        <dbReference type="ARBA" id="ARBA00022553"/>
    </source>
</evidence>
<dbReference type="InterPro" id="IPR003594">
    <property type="entry name" value="HATPase_dom"/>
</dbReference>
<dbReference type="PANTHER" id="PTHR43065:SF10">
    <property type="entry name" value="PEROXIDE STRESS-ACTIVATED HISTIDINE KINASE MAK3"/>
    <property type="match status" value="1"/>
</dbReference>